<dbReference type="AlphaFoldDB" id="A0A4R5AUK9"/>
<dbReference type="EMBL" id="SMFM01000003">
    <property type="protein sequence ID" value="TDD76423.1"/>
    <property type="molecule type" value="Genomic_DNA"/>
</dbReference>
<evidence type="ECO:0000256" key="1">
    <source>
        <dbReference type="ARBA" id="ARBA00007352"/>
    </source>
</evidence>
<keyword evidence="8" id="KW-0378">Hydrolase</keyword>
<keyword evidence="6 8" id="KW-0408">Iron</keyword>
<dbReference type="CDD" id="cd02037">
    <property type="entry name" value="Mrp_NBP35"/>
    <property type="match status" value="1"/>
</dbReference>
<dbReference type="PANTHER" id="PTHR42961">
    <property type="entry name" value="IRON-SULFUR PROTEIN NUBPL"/>
    <property type="match status" value="1"/>
</dbReference>
<dbReference type="GO" id="GO:0005524">
    <property type="term" value="F:ATP binding"/>
    <property type="evidence" value="ECO:0007669"/>
    <property type="project" value="UniProtKB-UniRule"/>
</dbReference>
<dbReference type="Gene3D" id="3.40.50.300">
    <property type="entry name" value="P-loop containing nucleotide triphosphate hydrolases"/>
    <property type="match status" value="1"/>
</dbReference>
<dbReference type="InterPro" id="IPR019591">
    <property type="entry name" value="Mrp/NBP35_ATP-bd"/>
</dbReference>
<comment type="similarity">
    <text evidence="1">In the N-terminal section; belongs to the MIP18 family.</text>
</comment>
<dbReference type="InterPro" id="IPR002744">
    <property type="entry name" value="MIP18-like"/>
</dbReference>
<keyword evidence="3 8" id="KW-0479">Metal-binding</keyword>
<dbReference type="GO" id="GO:0016887">
    <property type="term" value="F:ATP hydrolysis activity"/>
    <property type="evidence" value="ECO:0007669"/>
    <property type="project" value="UniProtKB-UniRule"/>
</dbReference>
<dbReference type="InterPro" id="IPR000808">
    <property type="entry name" value="Mrp-like_CS"/>
</dbReference>
<comment type="similarity">
    <text evidence="8">Belongs to the Mrp/NBP35 ATP-binding proteins family.</text>
</comment>
<evidence type="ECO:0000256" key="4">
    <source>
        <dbReference type="ARBA" id="ARBA00022741"/>
    </source>
</evidence>
<dbReference type="GO" id="GO:0140663">
    <property type="term" value="F:ATP-dependent FeS chaperone activity"/>
    <property type="evidence" value="ECO:0007669"/>
    <property type="project" value="InterPro"/>
</dbReference>
<evidence type="ECO:0000256" key="5">
    <source>
        <dbReference type="ARBA" id="ARBA00022840"/>
    </source>
</evidence>
<evidence type="ECO:0000256" key="2">
    <source>
        <dbReference type="ARBA" id="ARBA00008205"/>
    </source>
</evidence>
<dbReference type="Pfam" id="PF10609">
    <property type="entry name" value="ParA"/>
    <property type="match status" value="1"/>
</dbReference>
<dbReference type="SUPFAM" id="SSF52540">
    <property type="entry name" value="P-loop containing nucleoside triphosphate hydrolases"/>
    <property type="match status" value="1"/>
</dbReference>
<dbReference type="OrthoDB" id="9809679at2"/>
<name>A0A4R5AUK9_9FLAO</name>
<evidence type="ECO:0000256" key="8">
    <source>
        <dbReference type="HAMAP-Rule" id="MF_02040"/>
    </source>
</evidence>
<comment type="function">
    <text evidence="8">Binds and transfers iron-sulfur (Fe-S) clusters to target apoproteins. Can hydrolyze ATP.</text>
</comment>
<evidence type="ECO:0000256" key="7">
    <source>
        <dbReference type="ARBA" id="ARBA00023014"/>
    </source>
</evidence>
<dbReference type="RefSeq" id="WP_131909540.1">
    <property type="nucleotide sequence ID" value="NZ_SMFM01000003.1"/>
</dbReference>
<dbReference type="InterPro" id="IPR044304">
    <property type="entry name" value="NUBPL-like"/>
</dbReference>
<sequence>MKLDRKEILKALETITIAGEGKNMVESGAIANVITFGDEVVIDLVLHTPAMHIKKRAEDDIKKTILELVSADAKIKINSKVEVPDKPEIKGKSIPGIKNIIGVASGKGGVGKSTVTANLAVSLAKMGFSVGILDADIYGPSMPIMFDVENEKPISVTIDGKSKMKPVESYEVKILSIGFFTAPSQAVIWRGPMASKALNQMIFDADWGELDFMLVDLPPGTGDIHLSIVQSLPITGVVIVSTPQAVALADAKKGVSMFMSEAINVPVLGIIENMAYFTPEELPENKYYIFGKEGARNLAEDLEVPFLGEVPIVQSIREAGDYGRPAAMQTGSVTQTVFEEITRKVVQEVVSRNENLPATEAVKITTMAGCSAVKK</sequence>
<dbReference type="PANTHER" id="PTHR42961:SF2">
    <property type="entry name" value="IRON-SULFUR PROTEIN NUBPL"/>
    <property type="match status" value="1"/>
</dbReference>
<feature type="domain" description="MIP18 family-like" evidence="9">
    <location>
        <begin position="6"/>
        <end position="67"/>
    </location>
</feature>
<dbReference type="InterPro" id="IPR027417">
    <property type="entry name" value="P-loop_NTPase"/>
</dbReference>
<dbReference type="InterPro" id="IPR034904">
    <property type="entry name" value="FSCA_dom_sf"/>
</dbReference>
<accession>A0A4R5AUK9</accession>
<evidence type="ECO:0000256" key="3">
    <source>
        <dbReference type="ARBA" id="ARBA00022723"/>
    </source>
</evidence>
<comment type="caution">
    <text evidence="10">The sequence shown here is derived from an EMBL/GenBank/DDBJ whole genome shotgun (WGS) entry which is preliminary data.</text>
</comment>
<gene>
    <name evidence="10" type="ORF">E0F89_09390</name>
</gene>
<keyword evidence="4 8" id="KW-0547">Nucleotide-binding</keyword>
<evidence type="ECO:0000313" key="10">
    <source>
        <dbReference type="EMBL" id="TDD76423.1"/>
    </source>
</evidence>
<dbReference type="GO" id="GO:0016226">
    <property type="term" value="P:iron-sulfur cluster assembly"/>
    <property type="evidence" value="ECO:0007669"/>
    <property type="project" value="InterPro"/>
</dbReference>
<proteinExistence type="inferred from homology"/>
<dbReference type="FunFam" id="3.40.50.300:FF:001119">
    <property type="entry name" value="Iron-sulfur cluster carrier protein"/>
    <property type="match status" value="1"/>
</dbReference>
<dbReference type="PROSITE" id="PS01215">
    <property type="entry name" value="MRP"/>
    <property type="match status" value="1"/>
</dbReference>
<evidence type="ECO:0000259" key="9">
    <source>
        <dbReference type="Pfam" id="PF01883"/>
    </source>
</evidence>
<dbReference type="GO" id="GO:0046872">
    <property type="term" value="F:metal ion binding"/>
    <property type="evidence" value="ECO:0007669"/>
    <property type="project" value="UniProtKB-KW"/>
</dbReference>
<keyword evidence="11" id="KW-1185">Reference proteome</keyword>
<dbReference type="GO" id="GO:0051539">
    <property type="term" value="F:4 iron, 4 sulfur cluster binding"/>
    <property type="evidence" value="ECO:0007669"/>
    <property type="project" value="TreeGrafter"/>
</dbReference>
<protein>
    <recommendedName>
        <fullName evidence="8">Iron-sulfur cluster carrier protein</fullName>
    </recommendedName>
</protein>
<keyword evidence="7 8" id="KW-0411">Iron-sulfur</keyword>
<comment type="similarity">
    <text evidence="2">In the C-terminal section; belongs to the Mrp/NBP35 ATP-binding proteins family.</text>
</comment>
<keyword evidence="5 8" id="KW-0067">ATP-binding</keyword>
<organism evidence="10 11">
    <name type="scientific">Flavobacterium caseinilyticum</name>
    <dbReference type="NCBI Taxonomy" id="2541732"/>
    <lineage>
        <taxon>Bacteria</taxon>
        <taxon>Pseudomonadati</taxon>
        <taxon>Bacteroidota</taxon>
        <taxon>Flavobacteriia</taxon>
        <taxon>Flavobacteriales</taxon>
        <taxon>Flavobacteriaceae</taxon>
        <taxon>Flavobacterium</taxon>
    </lineage>
</organism>
<dbReference type="Pfam" id="PF01883">
    <property type="entry name" value="FeS_assembly_P"/>
    <property type="match status" value="1"/>
</dbReference>
<evidence type="ECO:0000313" key="11">
    <source>
        <dbReference type="Proteomes" id="UP000295278"/>
    </source>
</evidence>
<feature type="binding site" evidence="8">
    <location>
        <begin position="106"/>
        <end position="113"/>
    </location>
    <ligand>
        <name>ATP</name>
        <dbReference type="ChEBI" id="CHEBI:30616"/>
    </ligand>
</feature>
<evidence type="ECO:0000256" key="6">
    <source>
        <dbReference type="ARBA" id="ARBA00023004"/>
    </source>
</evidence>
<dbReference type="SUPFAM" id="SSF117916">
    <property type="entry name" value="Fe-S cluster assembly (FSCA) domain-like"/>
    <property type="match status" value="1"/>
</dbReference>
<comment type="subunit">
    <text evidence="8">Homodimer.</text>
</comment>
<dbReference type="Proteomes" id="UP000295278">
    <property type="component" value="Unassembled WGS sequence"/>
</dbReference>
<dbReference type="InterPro" id="IPR033756">
    <property type="entry name" value="YlxH/NBP35"/>
</dbReference>
<dbReference type="HAMAP" id="MF_02040">
    <property type="entry name" value="Mrp_NBP35"/>
    <property type="match status" value="1"/>
</dbReference>
<reference evidence="10 11" key="1">
    <citation type="submission" date="2019-03" db="EMBL/GenBank/DDBJ databases">
        <title>Flavobacterium AT-3-2 sp. nov., isolated from arctic soil.</title>
        <authorList>
            <person name="Chaudhary D.K."/>
        </authorList>
    </citation>
    <scope>NUCLEOTIDE SEQUENCE [LARGE SCALE GENOMIC DNA]</scope>
    <source>
        <strain evidence="10 11">AT-3-2</strain>
    </source>
</reference>